<dbReference type="AlphaFoldDB" id="A0A3E1F057"/>
<feature type="transmembrane region" description="Helical" evidence="1">
    <location>
        <begin position="21"/>
        <end position="54"/>
    </location>
</feature>
<evidence type="ECO:0000313" key="2">
    <source>
        <dbReference type="EMBL" id="RFC55087.1"/>
    </source>
</evidence>
<comment type="caution">
    <text evidence="2">The sequence shown here is derived from an EMBL/GenBank/DDBJ whole genome shotgun (WGS) entry which is preliminary data.</text>
</comment>
<keyword evidence="1" id="KW-1133">Transmembrane helix</keyword>
<dbReference type="OrthoDB" id="886404at2"/>
<reference evidence="2 3" key="1">
    <citation type="submission" date="2018-08" db="EMBL/GenBank/DDBJ databases">
        <title>The draft genome squence of Brumimicrobium sp. N62.</title>
        <authorList>
            <person name="Du Z.-J."/>
            <person name="Luo H.-R."/>
        </authorList>
    </citation>
    <scope>NUCLEOTIDE SEQUENCE [LARGE SCALE GENOMIC DNA]</scope>
    <source>
        <strain evidence="2 3">N62</strain>
    </source>
</reference>
<dbReference type="EMBL" id="QURB01000002">
    <property type="protein sequence ID" value="RFC55087.1"/>
    <property type="molecule type" value="Genomic_DNA"/>
</dbReference>
<keyword evidence="1" id="KW-0472">Membrane</keyword>
<protein>
    <submittedName>
        <fullName evidence="2">Uncharacterized protein</fullName>
    </submittedName>
</protein>
<gene>
    <name evidence="2" type="ORF">DXU93_04505</name>
</gene>
<organism evidence="2 3">
    <name type="scientific">Brumimicrobium aurantiacum</name>
    <dbReference type="NCBI Taxonomy" id="1737063"/>
    <lineage>
        <taxon>Bacteria</taxon>
        <taxon>Pseudomonadati</taxon>
        <taxon>Bacteroidota</taxon>
        <taxon>Flavobacteriia</taxon>
        <taxon>Flavobacteriales</taxon>
        <taxon>Crocinitomicaceae</taxon>
        <taxon>Brumimicrobium</taxon>
    </lineage>
</organism>
<proteinExistence type="predicted"/>
<keyword evidence="1" id="KW-0812">Transmembrane</keyword>
<evidence type="ECO:0000256" key="1">
    <source>
        <dbReference type="SAM" id="Phobius"/>
    </source>
</evidence>
<name>A0A3E1F057_9FLAO</name>
<accession>A0A3E1F057</accession>
<sequence>MQGNTEESFKHGWFFKSIARLIGLIFTVLGAIVLLSFNIIAVVFGAIMLVFGLYMLTGNSGIDIDYKQKLFKEYNQVAGIKFGEWKSLDDYPFLTVLKANKSNKASDITGLNKTISTNEHLGVYLLTNSHRKKILLSRTSNRMQDATAEATRIAELTDKEMMKYNPRRFLKPRH</sequence>
<keyword evidence="3" id="KW-1185">Reference proteome</keyword>
<evidence type="ECO:0000313" key="3">
    <source>
        <dbReference type="Proteomes" id="UP000257127"/>
    </source>
</evidence>
<dbReference type="Proteomes" id="UP000257127">
    <property type="component" value="Unassembled WGS sequence"/>
</dbReference>
<dbReference type="RefSeq" id="WP_116880066.1">
    <property type="nucleotide sequence ID" value="NZ_QURB01000002.1"/>
</dbReference>